<feature type="compositionally biased region" description="Low complexity" evidence="1">
    <location>
        <begin position="164"/>
        <end position="199"/>
    </location>
</feature>
<sequence length="467" mass="45553">MNSLAIAIAALAASVSALPLLAQEVSVGGGSSCLVRCLDTPPAECPAGYDLPVKAAPVFARDSEDDEDIFARSEHLQARQSADDGSSDGTVDGGDQGSASDGSAAPASGAAAPVPSTVAPPSGSDGSGDSSSKSLGSGSDNSGGSSGGSYDGSSGGTSGGSGSGYDSSSGGSGSGYDSSSGGSGSGYDSSSGGSGSGSSIASSVIDGISGTLPMMMMGGLGGIGLSGGRGSSLKNKIIPTNVRAAASRVRNLARPTGVRAGSGVANLLPSKLAAHLKPTAGSKIGALKNKVSGTIKAPVAKANTVAKSAAQSVKGAETKAKTMVNKVSGAVKAPVTKANTATKNTVQSVKNVQDKAKSAAQSVTAPVKKLSSIAGKLTGNSASTGKVNPLITSSNVNPSKLSVISNKLGSSNKAPAKQASQPAAKKALKIASTSLKVASKIGGKRRGRRSVVEREPETYFDEFDNEE</sequence>
<accession>A0A1B5KXT8</accession>
<evidence type="ECO:0000313" key="3">
    <source>
        <dbReference type="EMBL" id="GAO15871.1"/>
    </source>
</evidence>
<dbReference type="AlphaFoldDB" id="A0A1B5KXT8"/>
<feature type="region of interest" description="Disordered" evidence="1">
    <location>
        <begin position="439"/>
        <end position="467"/>
    </location>
</feature>
<proteinExistence type="predicted"/>
<evidence type="ECO:0000256" key="2">
    <source>
        <dbReference type="SAM" id="SignalP"/>
    </source>
</evidence>
<organism evidence="3 4">
    <name type="scientific">Ustilaginoidea virens</name>
    <name type="common">Rice false smut fungus</name>
    <name type="synonym">Villosiclava virens</name>
    <dbReference type="NCBI Taxonomy" id="1159556"/>
    <lineage>
        <taxon>Eukaryota</taxon>
        <taxon>Fungi</taxon>
        <taxon>Dikarya</taxon>
        <taxon>Ascomycota</taxon>
        <taxon>Pezizomycotina</taxon>
        <taxon>Sordariomycetes</taxon>
        <taxon>Hypocreomycetidae</taxon>
        <taxon>Hypocreales</taxon>
        <taxon>Clavicipitaceae</taxon>
        <taxon>Ustilaginoidea</taxon>
    </lineage>
</organism>
<feature type="compositionally biased region" description="Acidic residues" evidence="1">
    <location>
        <begin position="458"/>
        <end position="467"/>
    </location>
</feature>
<name>A0A1B5KXT8_USTVR</name>
<evidence type="ECO:0000313" key="4">
    <source>
        <dbReference type="Proteomes" id="UP000054053"/>
    </source>
</evidence>
<protein>
    <submittedName>
        <fullName evidence="3">Uncharacterized protein</fullName>
    </submittedName>
</protein>
<feature type="chain" id="PRO_5008577593" evidence="2">
    <location>
        <begin position="18"/>
        <end position="467"/>
    </location>
</feature>
<dbReference type="Proteomes" id="UP000054053">
    <property type="component" value="Unassembled WGS sequence"/>
</dbReference>
<comment type="caution">
    <text evidence="3">The sequence shown here is derived from an EMBL/GenBank/DDBJ whole genome shotgun (WGS) entry which is preliminary data.</text>
</comment>
<dbReference type="EMBL" id="BBTG02000038">
    <property type="protein sequence ID" value="GAO15871.1"/>
    <property type="molecule type" value="Genomic_DNA"/>
</dbReference>
<gene>
    <name evidence="3" type="ORF">UVI_02051490</name>
</gene>
<feature type="region of interest" description="Disordered" evidence="1">
    <location>
        <begin position="71"/>
        <end position="199"/>
    </location>
</feature>
<feature type="signal peptide" evidence="2">
    <location>
        <begin position="1"/>
        <end position="17"/>
    </location>
</feature>
<keyword evidence="2" id="KW-0732">Signal</keyword>
<feature type="compositionally biased region" description="Gly residues" evidence="1">
    <location>
        <begin position="144"/>
        <end position="163"/>
    </location>
</feature>
<evidence type="ECO:0000256" key="1">
    <source>
        <dbReference type="SAM" id="MobiDB-lite"/>
    </source>
</evidence>
<reference evidence="4" key="1">
    <citation type="journal article" date="2016" name="Genome Announc.">
        <title>Genome sequence of Ustilaginoidea virens IPU010, a rice pathogenic fungus causing false smut.</title>
        <authorList>
            <person name="Kumagai T."/>
            <person name="Ishii T."/>
            <person name="Terai G."/>
            <person name="Umemura M."/>
            <person name="Machida M."/>
            <person name="Asai K."/>
        </authorList>
    </citation>
    <scope>NUCLEOTIDE SEQUENCE [LARGE SCALE GENOMIC DNA]</scope>
    <source>
        <strain evidence="4">IPU010</strain>
    </source>
</reference>
<feature type="compositionally biased region" description="Low complexity" evidence="1">
    <location>
        <begin position="97"/>
        <end position="143"/>
    </location>
</feature>